<dbReference type="EMBL" id="QHCR01000008">
    <property type="protein sequence ID" value="RHX78228.1"/>
    <property type="molecule type" value="Genomic_DNA"/>
</dbReference>
<reference evidence="1 2" key="2">
    <citation type="journal article" date="2020" name="Int. J. Syst. Evol. Microbiol.">
        <title>Leptospira yasudae sp. nov. and Leptospira stimsonii sp. nov., two new species of the pathogenic group isolated from environmental sources.</title>
        <authorList>
            <person name="Casanovas-Massana A."/>
            <person name="Hamond C."/>
            <person name="Santos L.A."/>
            <person name="de Oliveira D."/>
            <person name="Hacker K.P."/>
            <person name="Balassiano I."/>
            <person name="Costa F."/>
            <person name="Medeiros M.A."/>
            <person name="Reis M.G."/>
            <person name="Ko A.I."/>
            <person name="Wunder E.A."/>
        </authorList>
    </citation>
    <scope>NUCLEOTIDE SEQUENCE [LARGE SCALE GENOMIC DNA]</scope>
    <source>
        <strain evidence="1 2">B21</strain>
    </source>
</reference>
<dbReference type="RefSeq" id="WP_118957320.1">
    <property type="nucleotide sequence ID" value="NZ_QHCR01000008.1"/>
</dbReference>
<organism evidence="1 2">
    <name type="scientific">Leptospira yasudae</name>
    <dbReference type="NCBI Taxonomy" id="2202201"/>
    <lineage>
        <taxon>Bacteria</taxon>
        <taxon>Pseudomonadati</taxon>
        <taxon>Spirochaetota</taxon>
        <taxon>Spirochaetia</taxon>
        <taxon>Leptospirales</taxon>
        <taxon>Leptospiraceae</taxon>
        <taxon>Leptospira</taxon>
    </lineage>
</organism>
<protein>
    <submittedName>
        <fullName evidence="1">Bacteriocin-protection protein</fullName>
    </submittedName>
</protein>
<evidence type="ECO:0000313" key="1">
    <source>
        <dbReference type="EMBL" id="RHX78228.1"/>
    </source>
</evidence>
<accession>A0ABX9LZ65</accession>
<evidence type="ECO:0000313" key="2">
    <source>
        <dbReference type="Proteomes" id="UP000285569"/>
    </source>
</evidence>
<reference evidence="2" key="1">
    <citation type="submission" date="2018-05" db="EMBL/GenBank/DDBJ databases">
        <title>Leptospira yasudae sp. nov. and Leptospira stimsonii sp. nov., two pathogenic species of the genus Leptospira isolated from environmental sources.</title>
        <authorList>
            <person name="Casanovas-Massana A."/>
            <person name="Hamond C."/>
            <person name="Santos L.A."/>
            <person name="Hacker K.P."/>
            <person name="Balassiano I."/>
            <person name="Medeiros M.A."/>
            <person name="Reis M.G."/>
            <person name="Ko A.I."/>
            <person name="Wunder E.A."/>
        </authorList>
    </citation>
    <scope>NUCLEOTIDE SEQUENCE [LARGE SCALE GENOMIC DNA]</scope>
    <source>
        <strain evidence="2">B21</strain>
    </source>
</reference>
<gene>
    <name evidence="1" type="ORF">DLM77_17485</name>
</gene>
<keyword evidence="2" id="KW-1185">Reference proteome</keyword>
<name>A0ABX9LZ65_9LEPT</name>
<sequence length="193" mass="22470">MKEIFNDCPVLFFKNGKEWAAWLKANHRSDSAIWIKLAKKESSISSITYAEALEVALCYGWIDSQKQKYDASHWLQRFSIRGSKSIWSKINREKAEQLIASKEMKAPGLAAVEAAKKDGRWDKAYASQSKMEVPEEFQKLLDKNSSAKKFFETLNSANRYAILFRIHNAKKEETKIKRMKEFVEMLKRKETLH</sequence>
<comment type="caution">
    <text evidence="1">The sequence shown here is derived from an EMBL/GenBank/DDBJ whole genome shotgun (WGS) entry which is preliminary data.</text>
</comment>
<dbReference type="Proteomes" id="UP000285569">
    <property type="component" value="Unassembled WGS sequence"/>
</dbReference>
<proteinExistence type="predicted"/>
<dbReference type="Pfam" id="PF13376">
    <property type="entry name" value="OmdA"/>
    <property type="match status" value="1"/>
</dbReference>